<dbReference type="AlphaFoldDB" id="A3ZMJ1"/>
<dbReference type="EMBL" id="AANZ01000002">
    <property type="protein sequence ID" value="EAQ82164.1"/>
    <property type="molecule type" value="Genomic_DNA"/>
</dbReference>
<proteinExistence type="predicted"/>
<dbReference type="Proteomes" id="UP000004358">
    <property type="component" value="Unassembled WGS sequence"/>
</dbReference>
<accession>A3ZMJ1</accession>
<reference evidence="1 2" key="1">
    <citation type="submission" date="2006-02" db="EMBL/GenBank/DDBJ databases">
        <authorList>
            <person name="Amann R."/>
            <person name="Ferriera S."/>
            <person name="Johnson J."/>
            <person name="Kravitz S."/>
            <person name="Halpern A."/>
            <person name="Remington K."/>
            <person name="Beeson K."/>
            <person name="Tran B."/>
            <person name="Rogers Y.-H."/>
            <person name="Friedman R."/>
            <person name="Venter J.C."/>
        </authorList>
    </citation>
    <scope>NUCLEOTIDE SEQUENCE [LARGE SCALE GENOMIC DNA]</scope>
    <source>
        <strain evidence="1 2">DSM 3645</strain>
    </source>
</reference>
<comment type="caution">
    <text evidence="1">The sequence shown here is derived from an EMBL/GenBank/DDBJ whole genome shotgun (WGS) entry which is preliminary data.</text>
</comment>
<evidence type="ECO:0000313" key="2">
    <source>
        <dbReference type="Proteomes" id="UP000004358"/>
    </source>
</evidence>
<name>A3ZMJ1_9BACT</name>
<evidence type="ECO:0000313" key="1">
    <source>
        <dbReference type="EMBL" id="EAQ82164.1"/>
    </source>
</evidence>
<sequence>MSHFVALLITFRIIFCPLFCGVQGDGAQVQTTIEQAASDERQEAIDRRATHSCCNHCASESEPARDVPHHESPAHSCPDCDCFCNPSVIVGVKVDVDQDSYAWETSLPLSDRLLSAEIPHRIDQNAYTRPPGIISGCSMRVVLASLLI</sequence>
<protein>
    <submittedName>
        <fullName evidence="1">Uncharacterized protein</fullName>
    </submittedName>
</protein>
<dbReference type="HOGENOM" id="CLU_1755301_0_0_0"/>
<gene>
    <name evidence="1" type="ORF">DSM3645_00580</name>
</gene>
<organism evidence="1 2">
    <name type="scientific">Blastopirellula marina DSM 3645</name>
    <dbReference type="NCBI Taxonomy" id="314230"/>
    <lineage>
        <taxon>Bacteria</taxon>
        <taxon>Pseudomonadati</taxon>
        <taxon>Planctomycetota</taxon>
        <taxon>Planctomycetia</taxon>
        <taxon>Pirellulales</taxon>
        <taxon>Pirellulaceae</taxon>
        <taxon>Blastopirellula</taxon>
    </lineage>
</organism>